<evidence type="ECO:0000313" key="2">
    <source>
        <dbReference type="EMBL" id="VTJ74443.1"/>
    </source>
</evidence>
<dbReference type="Proteomes" id="UP000335636">
    <property type="component" value="Unassembled WGS sequence"/>
</dbReference>
<evidence type="ECO:0000313" key="3">
    <source>
        <dbReference type="Proteomes" id="UP000335636"/>
    </source>
</evidence>
<dbReference type="AlphaFoldDB" id="A0A5E4BXU2"/>
<accession>A0A5E4BXU2</accession>
<organism evidence="2 3">
    <name type="scientific">Marmota monax</name>
    <name type="common">Woodchuck</name>
    <dbReference type="NCBI Taxonomy" id="9995"/>
    <lineage>
        <taxon>Eukaryota</taxon>
        <taxon>Metazoa</taxon>
        <taxon>Chordata</taxon>
        <taxon>Craniata</taxon>
        <taxon>Vertebrata</taxon>
        <taxon>Euteleostomi</taxon>
        <taxon>Mammalia</taxon>
        <taxon>Eutheria</taxon>
        <taxon>Euarchontoglires</taxon>
        <taxon>Glires</taxon>
        <taxon>Rodentia</taxon>
        <taxon>Sciuromorpha</taxon>
        <taxon>Sciuridae</taxon>
        <taxon>Xerinae</taxon>
        <taxon>Marmotini</taxon>
        <taxon>Marmota</taxon>
    </lineage>
</organism>
<gene>
    <name evidence="2" type="ORF">MONAX_5E013483</name>
</gene>
<feature type="chain" id="PRO_5023127691" evidence="1">
    <location>
        <begin position="19"/>
        <end position="128"/>
    </location>
</feature>
<comment type="caution">
    <text evidence="2">The sequence shown here is derived from an EMBL/GenBank/DDBJ whole genome shotgun (WGS) entry which is preliminary data.</text>
</comment>
<protein>
    <submittedName>
        <fullName evidence="2">Uncharacterized protein</fullName>
    </submittedName>
</protein>
<reference evidence="2" key="1">
    <citation type="submission" date="2019-04" db="EMBL/GenBank/DDBJ databases">
        <authorList>
            <person name="Alioto T."/>
            <person name="Alioto T."/>
        </authorList>
    </citation>
    <scope>NUCLEOTIDE SEQUENCE [LARGE SCALE GENOMIC DNA]</scope>
</reference>
<feature type="signal peptide" evidence="1">
    <location>
        <begin position="1"/>
        <end position="18"/>
    </location>
</feature>
<dbReference type="EMBL" id="CABDUW010000743">
    <property type="protein sequence ID" value="VTJ74443.1"/>
    <property type="molecule type" value="Genomic_DNA"/>
</dbReference>
<keyword evidence="1" id="KW-0732">Signal</keyword>
<name>A0A5E4BXU2_MARMO</name>
<proteinExistence type="predicted"/>
<keyword evidence="3" id="KW-1185">Reference proteome</keyword>
<sequence length="128" mass="13437">MSFLLLVAAVPLTEPTTARTLANPKTQDTTKSTAAYRASTMPGAASRFPAMLLPRAHPPGRLHQAPHLDLCSRSARGSHCQGTSSALSPVDLNVGCPPWGRLTVPAAILGSHKQGEEALSQGRGQRCC</sequence>
<evidence type="ECO:0000256" key="1">
    <source>
        <dbReference type="SAM" id="SignalP"/>
    </source>
</evidence>